<dbReference type="HAMAP" id="MF_00736">
    <property type="entry name" value="Ribosomal_uL11"/>
    <property type="match status" value="1"/>
</dbReference>
<dbReference type="PANTHER" id="PTHR11661">
    <property type="entry name" value="60S RIBOSOMAL PROTEIN L12"/>
    <property type="match status" value="1"/>
</dbReference>
<dbReference type="FunFam" id="3.30.1550.10:FF:000005">
    <property type="entry name" value="50S ribosomal protein L11"/>
    <property type="match status" value="1"/>
</dbReference>
<keyword evidence="3 5" id="KW-0687">Ribonucleoprotein</keyword>
<dbReference type="Gene3D" id="1.10.10.250">
    <property type="entry name" value="Ribosomal protein L11, C-terminal domain"/>
    <property type="match status" value="1"/>
</dbReference>
<gene>
    <name evidence="8" type="ORF">PBIL07802_LOCUS25434</name>
</gene>
<dbReference type="PANTHER" id="PTHR11661:SF1">
    <property type="entry name" value="LARGE RIBOSOMAL SUBUNIT PROTEIN UL11M"/>
    <property type="match status" value="1"/>
</dbReference>
<dbReference type="NCBIfam" id="TIGR01632">
    <property type="entry name" value="L11_bact"/>
    <property type="match status" value="1"/>
</dbReference>
<dbReference type="CDD" id="cd00349">
    <property type="entry name" value="Ribosomal_L11"/>
    <property type="match status" value="1"/>
</dbReference>
<name>A0A7S3LT42_9EUKA</name>
<dbReference type="FunFam" id="1.10.10.250:FF:000003">
    <property type="entry name" value="Mitochondrial ribosomal protein L11"/>
    <property type="match status" value="1"/>
</dbReference>
<reference evidence="8" key="1">
    <citation type="submission" date="2021-01" db="EMBL/GenBank/DDBJ databases">
        <authorList>
            <person name="Corre E."/>
            <person name="Pelletier E."/>
            <person name="Niang G."/>
            <person name="Scheremetjew M."/>
            <person name="Finn R."/>
            <person name="Kale V."/>
            <person name="Holt S."/>
            <person name="Cochrane G."/>
            <person name="Meng A."/>
            <person name="Brown T."/>
            <person name="Cohen L."/>
        </authorList>
    </citation>
    <scope>NUCLEOTIDE SEQUENCE</scope>
    <source>
        <strain evidence="8">NIES-2562</strain>
    </source>
</reference>
<evidence type="ECO:0000256" key="2">
    <source>
        <dbReference type="ARBA" id="ARBA00022980"/>
    </source>
</evidence>
<dbReference type="SUPFAM" id="SSF46906">
    <property type="entry name" value="Ribosomal protein L11, C-terminal domain"/>
    <property type="match status" value="1"/>
</dbReference>
<proteinExistence type="inferred from homology"/>
<dbReference type="EMBL" id="HBIB01039094">
    <property type="protein sequence ID" value="CAE0263137.1"/>
    <property type="molecule type" value="Transcribed_RNA"/>
</dbReference>
<dbReference type="Pfam" id="PF00298">
    <property type="entry name" value="Ribosomal_L11"/>
    <property type="match status" value="1"/>
</dbReference>
<evidence type="ECO:0000256" key="1">
    <source>
        <dbReference type="ARBA" id="ARBA00010537"/>
    </source>
</evidence>
<evidence type="ECO:0000256" key="3">
    <source>
        <dbReference type="ARBA" id="ARBA00023274"/>
    </source>
</evidence>
<evidence type="ECO:0000259" key="6">
    <source>
        <dbReference type="Pfam" id="PF00298"/>
    </source>
</evidence>
<organism evidence="8">
    <name type="scientific">Palpitomonas bilix</name>
    <dbReference type="NCBI Taxonomy" id="652834"/>
    <lineage>
        <taxon>Eukaryota</taxon>
        <taxon>Eukaryota incertae sedis</taxon>
    </lineage>
</organism>
<dbReference type="InterPro" id="IPR036769">
    <property type="entry name" value="Ribosomal_uL11_C_sf"/>
</dbReference>
<dbReference type="Pfam" id="PF03946">
    <property type="entry name" value="Ribosomal_L11_N"/>
    <property type="match status" value="1"/>
</dbReference>
<dbReference type="SMART" id="SM00649">
    <property type="entry name" value="RL11"/>
    <property type="match status" value="1"/>
</dbReference>
<protein>
    <recommendedName>
        <fullName evidence="4">Large ribosomal subunit protein uL11m</fullName>
    </recommendedName>
</protein>
<dbReference type="GO" id="GO:0070180">
    <property type="term" value="F:large ribosomal subunit rRNA binding"/>
    <property type="evidence" value="ECO:0007669"/>
    <property type="project" value="TreeGrafter"/>
</dbReference>
<dbReference type="InterPro" id="IPR036796">
    <property type="entry name" value="Ribosomal_uL11_N_sf"/>
</dbReference>
<sequence length="143" mass="15206">MAAREFAGRLKLLVPAGKASPSPPVGPALGQKGINIMEFCKAFNADTNQYLDNLKLPVTVIAYKDRSFEYSVKTPPSSFFLKQAAGIGKGARSPGKDVAGQLSVRAIYEIAKVKAADEPGCNLQSVCKTLMATAKSMGLQITR</sequence>
<feature type="domain" description="Large ribosomal subunit protein uL11 N-terminal" evidence="7">
    <location>
        <begin position="10"/>
        <end position="68"/>
    </location>
</feature>
<dbReference type="InterPro" id="IPR000911">
    <property type="entry name" value="Ribosomal_uL11"/>
</dbReference>
<evidence type="ECO:0000313" key="8">
    <source>
        <dbReference type="EMBL" id="CAE0263137.1"/>
    </source>
</evidence>
<feature type="domain" description="Large ribosomal subunit protein uL11 C-terminal" evidence="6">
    <location>
        <begin position="73"/>
        <end position="141"/>
    </location>
</feature>
<evidence type="ECO:0000256" key="4">
    <source>
        <dbReference type="ARBA" id="ARBA00040104"/>
    </source>
</evidence>
<dbReference type="GO" id="GO:0006412">
    <property type="term" value="P:translation"/>
    <property type="evidence" value="ECO:0007669"/>
    <property type="project" value="InterPro"/>
</dbReference>
<dbReference type="Gene3D" id="3.30.1550.10">
    <property type="entry name" value="Ribosomal protein L11/L12, N-terminal domain"/>
    <property type="match status" value="1"/>
</dbReference>
<accession>A0A7S3LT42</accession>
<evidence type="ECO:0000259" key="7">
    <source>
        <dbReference type="Pfam" id="PF03946"/>
    </source>
</evidence>
<dbReference type="GO" id="GO:0005762">
    <property type="term" value="C:mitochondrial large ribosomal subunit"/>
    <property type="evidence" value="ECO:0007669"/>
    <property type="project" value="TreeGrafter"/>
</dbReference>
<dbReference type="InterPro" id="IPR020783">
    <property type="entry name" value="Ribosomal_uL11_C"/>
</dbReference>
<dbReference type="InterPro" id="IPR020784">
    <property type="entry name" value="Ribosomal_uL11_N"/>
</dbReference>
<dbReference type="AlphaFoldDB" id="A0A7S3LT42"/>
<dbReference type="SUPFAM" id="SSF54747">
    <property type="entry name" value="Ribosomal L11/L12e N-terminal domain"/>
    <property type="match status" value="1"/>
</dbReference>
<dbReference type="InterPro" id="IPR006519">
    <property type="entry name" value="Ribosomal_uL11_bac-typ"/>
</dbReference>
<dbReference type="GO" id="GO:0003735">
    <property type="term" value="F:structural constituent of ribosome"/>
    <property type="evidence" value="ECO:0007669"/>
    <property type="project" value="InterPro"/>
</dbReference>
<evidence type="ECO:0000256" key="5">
    <source>
        <dbReference type="RuleBase" id="RU003978"/>
    </source>
</evidence>
<comment type="similarity">
    <text evidence="1 5">Belongs to the universal ribosomal protein uL11 family.</text>
</comment>
<keyword evidence="2 5" id="KW-0689">Ribosomal protein</keyword>